<dbReference type="Pfam" id="PF10067">
    <property type="entry name" value="DUF2306"/>
    <property type="match status" value="1"/>
</dbReference>
<evidence type="ECO:0000256" key="1">
    <source>
        <dbReference type="SAM" id="Phobius"/>
    </source>
</evidence>
<feature type="transmembrane region" description="Helical" evidence="1">
    <location>
        <begin position="49"/>
        <end position="70"/>
    </location>
</feature>
<dbReference type="Proteomes" id="UP000094784">
    <property type="component" value="Unassembled WGS sequence"/>
</dbReference>
<dbReference type="OrthoDB" id="195502at2"/>
<feature type="transmembrane region" description="Helical" evidence="1">
    <location>
        <begin position="113"/>
        <end position="136"/>
    </location>
</feature>
<organism evidence="2 3">
    <name type="scientific">Lysinibacillus fusiformis</name>
    <dbReference type="NCBI Taxonomy" id="28031"/>
    <lineage>
        <taxon>Bacteria</taxon>
        <taxon>Bacillati</taxon>
        <taxon>Bacillota</taxon>
        <taxon>Bacilli</taxon>
        <taxon>Bacillales</taxon>
        <taxon>Bacillaceae</taxon>
        <taxon>Lysinibacillus</taxon>
    </lineage>
</organism>
<dbReference type="AlphaFoldDB" id="A0A1E4R8Q0"/>
<protein>
    <recommendedName>
        <fullName evidence="4">DUF2306 domain-containing protein</fullName>
    </recommendedName>
</protein>
<sequence length="205" mass="23421">MRSRKGLVISLSVIAIMWILHTTSKNFIVDPTFSAFLSNKEIELPNAKLWIVMIQLHIVLAIIALITGPLGLSRAIRMKNPILHRWNGRIYVTVIVFNILPGYYVALYANGGIWSTIGFFILNTLWLLTTINGYRFIRKGLVHRHRSWMLRSFFLTFANLTIYIIVTILHDVAGLPYGFSYSLGAWLAFMINLVLAEIVIRKSTI</sequence>
<evidence type="ECO:0000313" key="3">
    <source>
        <dbReference type="Proteomes" id="UP000094784"/>
    </source>
</evidence>
<accession>A0A1E4R8Q0</accession>
<feature type="transmembrane region" description="Helical" evidence="1">
    <location>
        <begin position="90"/>
        <end position="107"/>
    </location>
</feature>
<evidence type="ECO:0008006" key="4">
    <source>
        <dbReference type="Google" id="ProtNLM"/>
    </source>
</evidence>
<gene>
    <name evidence="2" type="ORF">BG258_13345</name>
</gene>
<dbReference type="EMBL" id="MECQ01000001">
    <property type="protein sequence ID" value="ODV56809.1"/>
    <property type="molecule type" value="Genomic_DNA"/>
</dbReference>
<dbReference type="InterPro" id="IPR018750">
    <property type="entry name" value="DUF2306_membrane"/>
</dbReference>
<name>A0A1E4R8Q0_9BACI</name>
<reference evidence="2 3" key="1">
    <citation type="submission" date="2016-09" db="EMBL/GenBank/DDBJ databases">
        <title>Draft genome sequence of the soil isolate, Lysinibacillus fusiformis M5, a potential hypoxanthine producer.</title>
        <authorList>
            <person name="Gallegos-Monterrosa R."/>
            <person name="Maroti G."/>
            <person name="Balint B."/>
            <person name="Kovacs A.T."/>
        </authorList>
    </citation>
    <scope>NUCLEOTIDE SEQUENCE [LARGE SCALE GENOMIC DNA]</scope>
    <source>
        <strain evidence="2 3">M5</strain>
    </source>
</reference>
<proteinExistence type="predicted"/>
<feature type="transmembrane region" description="Helical" evidence="1">
    <location>
        <begin position="7"/>
        <end position="29"/>
    </location>
</feature>
<keyword evidence="1" id="KW-0472">Membrane</keyword>
<dbReference type="RefSeq" id="WP_069481792.1">
    <property type="nucleotide sequence ID" value="NZ_JACUVP010000001.1"/>
</dbReference>
<comment type="caution">
    <text evidence="2">The sequence shown here is derived from an EMBL/GenBank/DDBJ whole genome shotgun (WGS) entry which is preliminary data.</text>
</comment>
<feature type="transmembrane region" description="Helical" evidence="1">
    <location>
        <begin position="181"/>
        <end position="200"/>
    </location>
</feature>
<keyword evidence="1" id="KW-0812">Transmembrane</keyword>
<evidence type="ECO:0000313" key="2">
    <source>
        <dbReference type="EMBL" id="ODV56809.1"/>
    </source>
</evidence>
<feature type="transmembrane region" description="Helical" evidence="1">
    <location>
        <begin position="148"/>
        <end position="169"/>
    </location>
</feature>
<keyword evidence="1" id="KW-1133">Transmembrane helix</keyword>